<organism evidence="3 4">
    <name type="scientific">Gordonia hydrophobica</name>
    <dbReference type="NCBI Taxonomy" id="40516"/>
    <lineage>
        <taxon>Bacteria</taxon>
        <taxon>Bacillati</taxon>
        <taxon>Actinomycetota</taxon>
        <taxon>Actinomycetes</taxon>
        <taxon>Mycobacteriales</taxon>
        <taxon>Gordoniaceae</taxon>
        <taxon>Gordonia</taxon>
    </lineage>
</organism>
<dbReference type="SUPFAM" id="SSF53800">
    <property type="entry name" value="Chelatase"/>
    <property type="match status" value="1"/>
</dbReference>
<dbReference type="Pfam" id="PF01903">
    <property type="entry name" value="CbiX"/>
    <property type="match status" value="1"/>
</dbReference>
<evidence type="ECO:0000256" key="1">
    <source>
        <dbReference type="ARBA" id="ARBA00022723"/>
    </source>
</evidence>
<keyword evidence="4" id="KW-1185">Reference proteome</keyword>
<dbReference type="Gene3D" id="3.40.50.1400">
    <property type="match status" value="2"/>
</dbReference>
<dbReference type="CDD" id="cd03416">
    <property type="entry name" value="CbiX_SirB_N"/>
    <property type="match status" value="1"/>
</dbReference>
<dbReference type="RefSeq" id="WP_066169333.1">
    <property type="nucleotide sequence ID" value="NZ_CP136137.1"/>
</dbReference>
<dbReference type="PANTHER" id="PTHR33542:SF5">
    <property type="entry name" value="FERROCHELATASE CHE1"/>
    <property type="match status" value="1"/>
</dbReference>
<dbReference type="Proteomes" id="UP001479933">
    <property type="component" value="Chromosome"/>
</dbReference>
<dbReference type="PANTHER" id="PTHR33542">
    <property type="entry name" value="SIROHYDROCHLORIN FERROCHELATASE, CHLOROPLASTIC"/>
    <property type="match status" value="1"/>
</dbReference>
<keyword evidence="1" id="KW-0479">Metal-binding</keyword>
<reference evidence="3 4" key="1">
    <citation type="journal article" date="2023" name="Virus Evol.">
        <title>Computational host range prediction-The good, the bad, and the ugly.</title>
        <authorList>
            <person name="Howell A.A."/>
            <person name="Versoza C.J."/>
            <person name="Pfeifer S.P."/>
        </authorList>
    </citation>
    <scope>NUCLEOTIDE SEQUENCE [LARGE SCALE GENOMIC DNA]</scope>
    <source>
        <strain evidence="3 4">1610/1b</strain>
    </source>
</reference>
<evidence type="ECO:0000256" key="2">
    <source>
        <dbReference type="ARBA" id="ARBA00023239"/>
    </source>
</evidence>
<name>A0ABZ2U116_9ACTN</name>
<dbReference type="InterPro" id="IPR002762">
    <property type="entry name" value="CbiX-like"/>
</dbReference>
<evidence type="ECO:0000313" key="4">
    <source>
        <dbReference type="Proteomes" id="UP001479933"/>
    </source>
</evidence>
<evidence type="ECO:0000313" key="3">
    <source>
        <dbReference type="EMBL" id="WYY07380.1"/>
    </source>
</evidence>
<dbReference type="InterPro" id="IPR050963">
    <property type="entry name" value="Sirohydro_Cobaltochel/CbiX"/>
</dbReference>
<accession>A0ABZ2U116</accession>
<sequence length="245" mass="25251">MSVLLVAHGTRNPLGVESSYRLAHAVSRRLGESVAVSFVDVVGPSPSEMLAALPDGPVTVLPAFLARGHHVRVDVPRHVAEVDRPVTLASALGPSPELARALMIRLAEAGATRAGTVVLAAAGSSDPLAHRDVERAARLLAARVHAPVSIAFASASADSPYGSVPDVVADLRRRTPGGAIAVASYLLADGLFQRRLDQSGADVVARPLGLADPVVDLACARVVAARAARAIPAVTARRQPVGIRA</sequence>
<protein>
    <submittedName>
        <fullName evidence="3">CbiX/SirB N-terminal domain-containing protein</fullName>
    </submittedName>
</protein>
<dbReference type="EMBL" id="CP136137">
    <property type="protein sequence ID" value="WYY07380.1"/>
    <property type="molecule type" value="Genomic_DNA"/>
</dbReference>
<gene>
    <name evidence="3" type="ORF">RVF87_20725</name>
</gene>
<proteinExistence type="predicted"/>
<keyword evidence="2" id="KW-0456">Lyase</keyword>